<keyword evidence="4" id="KW-1185">Reference proteome</keyword>
<evidence type="ECO:0000313" key="4">
    <source>
        <dbReference type="Proteomes" id="UP000322077"/>
    </source>
</evidence>
<keyword evidence="1" id="KW-1133">Transmembrane helix</keyword>
<dbReference type="Pfam" id="PF07835">
    <property type="entry name" value="COX4_pro_2"/>
    <property type="match status" value="1"/>
</dbReference>
<evidence type="ECO:0000259" key="2">
    <source>
        <dbReference type="Pfam" id="PF07835"/>
    </source>
</evidence>
<dbReference type="AlphaFoldDB" id="A0A5D9CC40"/>
<keyword evidence="1" id="KW-0472">Membrane</keyword>
<dbReference type="RefSeq" id="WP_149520478.1">
    <property type="nucleotide sequence ID" value="NZ_VTOU01000001.1"/>
</dbReference>
<keyword evidence="1" id="KW-0812">Transmembrane</keyword>
<feature type="domain" description="Cytochrome c oxidase subunit IV bacterial aa3 type" evidence="2">
    <location>
        <begin position="5"/>
        <end position="40"/>
    </location>
</feature>
<evidence type="ECO:0000313" key="3">
    <source>
        <dbReference type="EMBL" id="TZG28813.1"/>
    </source>
</evidence>
<feature type="transmembrane region" description="Helical" evidence="1">
    <location>
        <begin position="20"/>
        <end position="43"/>
    </location>
</feature>
<dbReference type="Gene3D" id="1.20.5.160">
    <property type="entry name" value="Bacterial aa3 type cytochrome c oxidase subunit IV"/>
    <property type="match status" value="1"/>
</dbReference>
<dbReference type="InterPro" id="IPR036596">
    <property type="entry name" value="Cyt-C_aa3_sf"/>
</dbReference>
<proteinExistence type="predicted"/>
<dbReference type="SUPFAM" id="SSF81469">
    <property type="entry name" value="Bacterial aa3 type cytochrome c oxidase subunit IV"/>
    <property type="match status" value="1"/>
</dbReference>
<accession>A0A5D9CC40</accession>
<reference evidence="3 4" key="1">
    <citation type="submission" date="2019-08" db="EMBL/GenBank/DDBJ databases">
        <authorList>
            <person name="Wang G."/>
            <person name="Xu Z."/>
        </authorList>
    </citation>
    <scope>NUCLEOTIDE SEQUENCE [LARGE SCALE GENOMIC DNA]</scope>
    <source>
        <strain evidence="3 4">ZX</strain>
    </source>
</reference>
<comment type="caution">
    <text evidence="3">The sequence shown here is derived from an EMBL/GenBank/DDBJ whole genome shotgun (WGS) entry which is preliminary data.</text>
</comment>
<dbReference type="EMBL" id="VTOU01000001">
    <property type="protein sequence ID" value="TZG28813.1"/>
    <property type="molecule type" value="Genomic_DNA"/>
</dbReference>
<dbReference type="InterPro" id="IPR012422">
    <property type="entry name" value="Cyt_c_oxidase_su4_bac-aa3"/>
</dbReference>
<sequence length="45" mass="4685">MADKGAPMDYKAHNQTFAGFVTLIKVGTIASALVGLLVVILIAPK</sequence>
<gene>
    <name evidence="3" type="ORF">FYJ91_01310</name>
</gene>
<evidence type="ECO:0000256" key="1">
    <source>
        <dbReference type="SAM" id="Phobius"/>
    </source>
</evidence>
<organism evidence="3 4">
    <name type="scientific">Sphingomonas montanisoli</name>
    <dbReference type="NCBI Taxonomy" id="2606412"/>
    <lineage>
        <taxon>Bacteria</taxon>
        <taxon>Pseudomonadati</taxon>
        <taxon>Pseudomonadota</taxon>
        <taxon>Alphaproteobacteria</taxon>
        <taxon>Sphingomonadales</taxon>
        <taxon>Sphingomonadaceae</taxon>
        <taxon>Sphingomonas</taxon>
    </lineage>
</organism>
<dbReference type="Proteomes" id="UP000322077">
    <property type="component" value="Unassembled WGS sequence"/>
</dbReference>
<protein>
    <submittedName>
        <fullName evidence="3">Aa3-type cytochrome c oxidase subunit IV</fullName>
    </submittedName>
</protein>
<name>A0A5D9CC40_9SPHN</name>